<feature type="transmembrane region" description="Helical" evidence="1">
    <location>
        <begin position="353"/>
        <end position="371"/>
    </location>
</feature>
<keyword evidence="1" id="KW-0472">Membrane</keyword>
<feature type="transmembrane region" description="Helical" evidence="1">
    <location>
        <begin position="322"/>
        <end position="341"/>
    </location>
</feature>
<feature type="transmembrane region" description="Helical" evidence="1">
    <location>
        <begin position="94"/>
        <end position="115"/>
    </location>
</feature>
<evidence type="ECO:0000256" key="1">
    <source>
        <dbReference type="SAM" id="Phobius"/>
    </source>
</evidence>
<comment type="caution">
    <text evidence="2">The sequence shown here is derived from an EMBL/GenBank/DDBJ whole genome shotgun (WGS) entry which is preliminary data.</text>
</comment>
<feature type="transmembrane region" description="Helical" evidence="1">
    <location>
        <begin position="270"/>
        <end position="289"/>
    </location>
</feature>
<organism evidence="2 3">
    <name type="scientific">Psychromarinibacter sediminicola</name>
    <dbReference type="NCBI Taxonomy" id="3033385"/>
    <lineage>
        <taxon>Bacteria</taxon>
        <taxon>Pseudomonadati</taxon>
        <taxon>Pseudomonadota</taxon>
        <taxon>Alphaproteobacteria</taxon>
        <taxon>Rhodobacterales</taxon>
        <taxon>Paracoccaceae</taxon>
        <taxon>Psychromarinibacter</taxon>
    </lineage>
</organism>
<keyword evidence="3" id="KW-1185">Reference proteome</keyword>
<evidence type="ECO:0000313" key="3">
    <source>
        <dbReference type="Proteomes" id="UP001220964"/>
    </source>
</evidence>
<keyword evidence="1" id="KW-0812">Transmembrane</keyword>
<keyword evidence="1" id="KW-1133">Transmembrane helix</keyword>
<reference evidence="2" key="1">
    <citation type="submission" date="2023-03" db="EMBL/GenBank/DDBJ databases">
        <title>Multiphase analysis and comparison of six strains from genera Psychromarinibacter, Lutimaribacter, and Maritimibacter, including a novel species: Psychromarinibacter sediminicola sp. nov.</title>
        <authorList>
            <person name="Wang Y.-H."/>
            <person name="Ye M.-Q."/>
            <person name="Du Z.-J."/>
        </authorList>
    </citation>
    <scope>NUCLEOTIDE SEQUENCE</scope>
    <source>
        <strain evidence="2">C21-152</strain>
    </source>
</reference>
<sequence length="528" mass="57152">MTQSDAGGWRLSLISVIVSAAAFYLLQDTAYDIAGGHFDYPLDDPYIHLAIAEQIRAGGYGVNSSEPAAAASSPLYPLLLVPFAGTEWHRYMPLFWNVSGLLLAAALWGRILWAAGYGRGVVGLLFAVAAPVCFNLVGLAFVGMEHMLHLAASLAVVLGLLTFADTRRITAPLVLGILFAPLLRFEGLALAILAAGMVSISGRWRAGVSLLGLAILPALLFAAFLMSMDLGPLPSSVRVKLTPPPDAEVTGVFDFLMLKLTNAFTERHELILTLLLVVTGIFTAIRSLRTSARGRIILPVIAGAGLAHLLFGRFGWMDRYEVYILLVMAAGLLAVAAVGPASRWWPALVGAPMLFAAALYVPFVVVIYPLAPRAIHVQQGQMARFAKQFLEEPVAVNDLGYVSWQNPNYVQDIWGLGNAEAYELRVKQGGPPGWVDRLVDNQGVRFAMVYDSWVLPEDIGDDWRLLGQLTTAVSTFYLGGHIVNFYLVDPQAEAAPFMDKIGRWAEDLPPGARFRFTSDDVDLAGEAG</sequence>
<accession>A0AAE3NQI1</accession>
<protein>
    <submittedName>
        <fullName evidence="2">Uncharacterized protein</fullName>
    </submittedName>
</protein>
<name>A0AAE3NQI1_9RHOB</name>
<feature type="transmembrane region" description="Helical" evidence="1">
    <location>
        <begin position="296"/>
        <end position="316"/>
    </location>
</feature>
<gene>
    <name evidence="2" type="ORF">P1J78_07600</name>
</gene>
<feature type="transmembrane region" description="Helical" evidence="1">
    <location>
        <begin position="6"/>
        <end position="26"/>
    </location>
</feature>
<dbReference type="EMBL" id="JARGYC010000015">
    <property type="protein sequence ID" value="MDF0600589.1"/>
    <property type="molecule type" value="Genomic_DNA"/>
</dbReference>
<dbReference type="Proteomes" id="UP001220964">
    <property type="component" value="Unassembled WGS sequence"/>
</dbReference>
<evidence type="ECO:0000313" key="2">
    <source>
        <dbReference type="EMBL" id="MDF0600589.1"/>
    </source>
</evidence>
<feature type="transmembrane region" description="Helical" evidence="1">
    <location>
        <begin position="147"/>
        <end position="164"/>
    </location>
</feature>
<dbReference type="RefSeq" id="WP_275566733.1">
    <property type="nucleotide sequence ID" value="NZ_JARGYC010000015.1"/>
</dbReference>
<dbReference type="AlphaFoldDB" id="A0AAE3NQI1"/>
<feature type="transmembrane region" description="Helical" evidence="1">
    <location>
        <begin position="206"/>
        <end position="226"/>
    </location>
</feature>
<feature type="transmembrane region" description="Helical" evidence="1">
    <location>
        <begin position="121"/>
        <end position="142"/>
    </location>
</feature>
<proteinExistence type="predicted"/>
<feature type="transmembrane region" description="Helical" evidence="1">
    <location>
        <begin position="170"/>
        <end position="194"/>
    </location>
</feature>